<feature type="region of interest" description="Disordered" evidence="1">
    <location>
        <begin position="156"/>
        <end position="187"/>
    </location>
</feature>
<dbReference type="EMBL" id="CP129683">
    <property type="protein sequence ID" value="XDS51310.1"/>
    <property type="molecule type" value="Genomic_DNA"/>
</dbReference>
<evidence type="ECO:0000313" key="4">
    <source>
        <dbReference type="EMBL" id="XDS47053.1"/>
    </source>
</evidence>
<dbReference type="CDD" id="cd11614">
    <property type="entry name" value="SAF_CpaB_FlgA_like"/>
    <property type="match status" value="1"/>
</dbReference>
<accession>A0AB39UH08</accession>
<organism evidence="5">
    <name type="scientific">Bifidobacterium fermentum</name>
    <dbReference type="NCBI Taxonomy" id="3059035"/>
    <lineage>
        <taxon>Bacteria</taxon>
        <taxon>Bacillati</taxon>
        <taxon>Actinomycetota</taxon>
        <taxon>Actinomycetes</taxon>
        <taxon>Bifidobacteriales</taxon>
        <taxon>Bifidobacteriaceae</taxon>
        <taxon>Bifidobacterium</taxon>
    </lineage>
</organism>
<name>A0AB39UH08_9BIFI</name>
<dbReference type="EMBL" id="CP129682">
    <property type="protein sequence ID" value="XDS48241.1"/>
    <property type="molecule type" value="Genomic_DNA"/>
</dbReference>
<dbReference type="Gene3D" id="3.90.1210.10">
    <property type="entry name" value="Antifreeze-like/N-acetylneuraminic acid synthase C-terminal domain"/>
    <property type="match status" value="1"/>
</dbReference>
<feature type="compositionally biased region" description="Basic and acidic residues" evidence="1">
    <location>
        <begin position="164"/>
        <end position="173"/>
    </location>
</feature>
<feature type="transmembrane region" description="Helical" evidence="2">
    <location>
        <begin position="35"/>
        <end position="53"/>
    </location>
</feature>
<dbReference type="AlphaFoldDB" id="A0AB39UH08"/>
<keyword evidence="2" id="KW-0812">Transmembrane</keyword>
<dbReference type="InterPro" id="IPR013974">
    <property type="entry name" value="SAF"/>
</dbReference>
<protein>
    <submittedName>
        <fullName evidence="5">SAF domain-containing protein</fullName>
    </submittedName>
</protein>
<gene>
    <name evidence="6" type="ORF">QN062_03840</name>
    <name evidence="5" type="ORF">QN216_07855</name>
    <name evidence="4" type="ORF">QN217_02605</name>
</gene>
<reference evidence="5" key="1">
    <citation type="submission" date="2023-07" db="EMBL/GenBank/DDBJ databases">
        <title>Bifidobacterium aquikefiriaerophilum sp. nov. and Bifidobacterium eccum sp. nov., isolated from water kefir.</title>
        <authorList>
            <person name="Breselge S."/>
            <person name="Bellassi P."/>
            <person name="Barcenilla C."/>
            <person name="Alvarez-Ordonez A."/>
            <person name="Morelli L."/>
            <person name="Cotter P.D."/>
        </authorList>
    </citation>
    <scope>NUCLEOTIDE SEQUENCE</scope>
    <source>
        <strain evidence="6">WK012_4_13</strain>
        <strain evidence="5">WK013_4_14</strain>
        <strain evidence="4">WK048_4_13</strain>
    </source>
</reference>
<dbReference type="RefSeq" id="WP_369342274.1">
    <property type="nucleotide sequence ID" value="NZ_CP129675.1"/>
</dbReference>
<evidence type="ECO:0000256" key="2">
    <source>
        <dbReference type="SAM" id="Phobius"/>
    </source>
</evidence>
<dbReference type="Pfam" id="PF08666">
    <property type="entry name" value="SAF"/>
    <property type="match status" value="1"/>
</dbReference>
<evidence type="ECO:0000313" key="6">
    <source>
        <dbReference type="EMBL" id="XDS51310.1"/>
    </source>
</evidence>
<dbReference type="KEGG" id="bfk:QN062_03840"/>
<keyword evidence="2" id="KW-0472">Membrane</keyword>
<feature type="domain" description="SAF" evidence="3">
    <location>
        <begin position="60"/>
        <end position="122"/>
    </location>
</feature>
<evidence type="ECO:0000313" key="5">
    <source>
        <dbReference type="EMBL" id="XDS48241.1"/>
    </source>
</evidence>
<keyword evidence="2" id="KW-1133">Transmembrane helix</keyword>
<evidence type="ECO:0000256" key="1">
    <source>
        <dbReference type="SAM" id="MobiDB-lite"/>
    </source>
</evidence>
<dbReference type="SMART" id="SM00858">
    <property type="entry name" value="SAF"/>
    <property type="match status" value="1"/>
</dbReference>
<evidence type="ECO:0000259" key="3">
    <source>
        <dbReference type="SMART" id="SM00858"/>
    </source>
</evidence>
<dbReference type="EMBL" id="CP129675">
    <property type="protein sequence ID" value="XDS47053.1"/>
    <property type="molecule type" value="Genomic_DNA"/>
</dbReference>
<proteinExistence type="predicted"/>
<sequence length="254" mass="27425">MFDLFRSHSYGSRWQSRSSYDSLQRRRLQAHLRHLLIVLLSGLTVFAVCQSIVQGLQRQIQVVVAARNVARGATLRAEDLGIVKVPDSAMTPHFILSIGAAEGRQSQTELKTGQPLVDGSIKDSPGIASGRTSIQIRLASVPAQIATGDSVRLVSSGTCSSRSTTEDAQHEGNDLNGLDESSSNDESNSVLEPLCVLADEAQVLQIAEKSNETLLNSITSNREEETAVIFCVSPEEAMAILRQQEQAPILAVSD</sequence>